<name>A0ACC7MPE3_9PSED</name>
<sequence>MSLESTIGDLVTKTTLLLDYFNGKKAGIDSAVAAAIAAVPATKRTFFVNQLTGLDTNDGTAAAPLKSIDKALSNTPVGGVCIASLQADYVMSVNIGNDGRQLTLQSDVAGTKRKVTANYYPASDGTSTYLSGFSMVNGGAMMAADISFVMPTSAGVTPAPIGFVNALFKSTSNGGSIVLSLKLSACEIQAAAEGGYVIGAPNSAVIFESMGTSFPAGFGGRYISGVASGTAPATLSNVMTNLSSL</sequence>
<dbReference type="Proteomes" id="UP001622950">
    <property type="component" value="Unassembled WGS sequence"/>
</dbReference>
<keyword evidence="2" id="KW-1185">Reference proteome</keyword>
<comment type="caution">
    <text evidence="1">The sequence shown here is derived from an EMBL/GenBank/DDBJ whole genome shotgun (WGS) entry which is preliminary data.</text>
</comment>
<evidence type="ECO:0000313" key="2">
    <source>
        <dbReference type="Proteomes" id="UP001622950"/>
    </source>
</evidence>
<dbReference type="EMBL" id="JBJHQE010000006">
    <property type="protein sequence ID" value="MFK9080183.1"/>
    <property type="molecule type" value="Genomic_DNA"/>
</dbReference>
<gene>
    <name evidence="1" type="ORF">ACJEBM_05790</name>
</gene>
<evidence type="ECO:0000313" key="1">
    <source>
        <dbReference type="EMBL" id="MFK9080183.1"/>
    </source>
</evidence>
<protein>
    <submittedName>
        <fullName evidence="1">Uncharacterized protein</fullName>
    </submittedName>
</protein>
<reference evidence="1" key="1">
    <citation type="submission" date="2024-11" db="EMBL/GenBank/DDBJ databases">
        <authorList>
            <person name="Lucas J.A."/>
        </authorList>
    </citation>
    <scope>NUCLEOTIDE SEQUENCE</scope>
    <source>
        <strain evidence="1">Z 8.8</strain>
    </source>
</reference>
<organism evidence="1 2">
    <name type="scientific">Pseudomonas neuropathica</name>
    <dbReference type="NCBI Taxonomy" id="2730425"/>
    <lineage>
        <taxon>Bacteria</taxon>
        <taxon>Pseudomonadati</taxon>
        <taxon>Pseudomonadota</taxon>
        <taxon>Gammaproteobacteria</taxon>
        <taxon>Pseudomonadales</taxon>
        <taxon>Pseudomonadaceae</taxon>
        <taxon>Pseudomonas</taxon>
    </lineage>
</organism>
<proteinExistence type="predicted"/>
<accession>A0ACC7MPE3</accession>